<evidence type="ECO:0000256" key="2">
    <source>
        <dbReference type="ARBA" id="ARBA00004123"/>
    </source>
</evidence>
<evidence type="ECO:0000256" key="10">
    <source>
        <dbReference type="ARBA" id="ARBA00022723"/>
    </source>
</evidence>
<reference evidence="28 29" key="1">
    <citation type="submission" date="2023-10" db="EMBL/GenBank/DDBJ databases">
        <title>Genomes of two closely related lineages of the louse Polyplax serrata with different host specificities.</title>
        <authorList>
            <person name="Martinu J."/>
            <person name="Tarabai H."/>
            <person name="Stefka J."/>
            <person name="Hypsa V."/>
        </authorList>
    </citation>
    <scope>NUCLEOTIDE SEQUENCE [LARGE SCALE GENOMIC DNA]</scope>
    <source>
        <strain evidence="28">HR10_N</strain>
    </source>
</reference>
<evidence type="ECO:0000256" key="18">
    <source>
        <dbReference type="ARBA" id="ARBA00023239"/>
    </source>
</evidence>
<dbReference type="PANTHER" id="PTHR11276:SF42">
    <property type="entry name" value="DNA POLYMERASE BETA"/>
    <property type="match status" value="1"/>
</dbReference>
<keyword evidence="8 25" id="KW-0548">Nucleotidyltransferase</keyword>
<keyword evidence="9" id="KW-0235">DNA replication</keyword>
<comment type="catalytic activity">
    <reaction evidence="23 25">
        <text>DNA(n) + a 2'-deoxyribonucleoside 5'-triphosphate = DNA(n+1) + diphosphate</text>
        <dbReference type="Rhea" id="RHEA:22508"/>
        <dbReference type="Rhea" id="RHEA-COMP:17339"/>
        <dbReference type="Rhea" id="RHEA-COMP:17340"/>
        <dbReference type="ChEBI" id="CHEBI:33019"/>
        <dbReference type="ChEBI" id="CHEBI:61560"/>
        <dbReference type="ChEBI" id="CHEBI:173112"/>
        <dbReference type="EC" id="2.7.7.7"/>
    </reaction>
</comment>
<dbReference type="Gene3D" id="1.10.150.110">
    <property type="entry name" value="DNA polymerase beta, N-terminal domain-like"/>
    <property type="match status" value="1"/>
</dbReference>
<dbReference type="Pfam" id="PF14792">
    <property type="entry name" value="DNA_pol_B_palm"/>
    <property type="match status" value="1"/>
</dbReference>
<accession>A0AAN8P2T9</accession>
<dbReference type="Pfam" id="PF14791">
    <property type="entry name" value="DNA_pol_B_thumb"/>
    <property type="match status" value="1"/>
</dbReference>
<keyword evidence="17 25" id="KW-0234">DNA repair</keyword>
<comment type="function">
    <text evidence="25">DNA polymerase that functions in several pathways of DNA repair. Involved in base excision repair (BER) responsible for repair of lesions that give rise to abasic (AP) sites in DNA. Also contributes to DNA double-strand break repair by non-homologous end joining and homologous recombination. Has both template-dependent and template-independent (terminal transferase) DNA polymerase activities. Has also a 5'-deoxyribose-5-phosphate lyase (dRP lyase) activity.</text>
</comment>
<dbReference type="InterPro" id="IPR027421">
    <property type="entry name" value="DNA_pol_lamdba_lyase_dom_sf"/>
</dbReference>
<comment type="catalytic activity">
    <reaction evidence="21">
        <text>a 5'-end 2'-deoxyribose-2'-deoxyribonucleotide-DNA = (2E,4S)-4-hydroxypenten-2-al-5-phosphate + a 5'-end 5'-phospho-2'-deoxyribonucleoside-DNA + H(+)</text>
        <dbReference type="Rhea" id="RHEA:76255"/>
        <dbReference type="Rhea" id="RHEA-COMP:13180"/>
        <dbReference type="Rhea" id="RHEA-COMP:18657"/>
        <dbReference type="ChEBI" id="CHEBI:15378"/>
        <dbReference type="ChEBI" id="CHEBI:136412"/>
        <dbReference type="ChEBI" id="CHEBI:195194"/>
        <dbReference type="ChEBI" id="CHEBI:195195"/>
    </reaction>
</comment>
<name>A0AAN8P2T9_POLSC</name>
<keyword evidence="15" id="KW-0915">Sodium</keyword>
<proteinExistence type="inferred from homology"/>
<evidence type="ECO:0000256" key="13">
    <source>
        <dbReference type="ARBA" id="ARBA00022843"/>
    </source>
</evidence>
<evidence type="ECO:0000256" key="6">
    <source>
        <dbReference type="ARBA" id="ARBA00022634"/>
    </source>
</evidence>
<keyword evidence="16" id="KW-0238">DNA-binding</keyword>
<dbReference type="SUPFAM" id="SSF47802">
    <property type="entry name" value="DNA polymerase beta, N-terminal domain-like"/>
    <property type="match status" value="1"/>
</dbReference>
<keyword evidence="13" id="KW-0832">Ubl conjugation</keyword>
<keyword evidence="14 25" id="KW-0239">DNA-directed DNA polymerase</keyword>
<feature type="domain" description="DNA-directed DNA polymerase X" evidence="27">
    <location>
        <begin position="12"/>
        <end position="336"/>
    </location>
</feature>
<dbReference type="GO" id="GO:0140078">
    <property type="term" value="F:class I DNA-(apurinic or apyrimidinic site) endonuclease activity"/>
    <property type="evidence" value="ECO:0007669"/>
    <property type="project" value="UniProtKB-EC"/>
</dbReference>
<comment type="catalytic activity">
    <reaction evidence="20">
        <text>2'-deoxyribonucleotide-(2'-deoxyribose 5'-phosphate)-2'-deoxyribonucleotide-DNA = a 3'-end 2'-deoxyribonucleotide-(2,3-dehydro-2,3-deoxyribose 5'-phosphate)-DNA + a 5'-end 5'-phospho-2'-deoxyribonucleoside-DNA + H(+)</text>
        <dbReference type="Rhea" id="RHEA:66592"/>
        <dbReference type="Rhea" id="RHEA-COMP:13180"/>
        <dbReference type="Rhea" id="RHEA-COMP:16897"/>
        <dbReference type="Rhea" id="RHEA-COMP:17067"/>
        <dbReference type="ChEBI" id="CHEBI:15378"/>
        <dbReference type="ChEBI" id="CHEBI:136412"/>
        <dbReference type="ChEBI" id="CHEBI:157695"/>
        <dbReference type="ChEBI" id="CHEBI:167181"/>
        <dbReference type="EC" id="4.2.99.18"/>
    </reaction>
</comment>
<dbReference type="Gene3D" id="3.30.460.10">
    <property type="entry name" value="Beta Polymerase, domain 2"/>
    <property type="match status" value="1"/>
</dbReference>
<dbReference type="SUPFAM" id="SSF81585">
    <property type="entry name" value="PsbU/PolX domain-like"/>
    <property type="match status" value="1"/>
</dbReference>
<evidence type="ECO:0000256" key="22">
    <source>
        <dbReference type="ARBA" id="ARBA00045548"/>
    </source>
</evidence>
<protein>
    <recommendedName>
        <fullName evidence="25">DNA polymerase</fullName>
        <ecNumber evidence="25">2.7.7.7</ecNumber>
    </recommendedName>
</protein>
<evidence type="ECO:0000259" key="26">
    <source>
        <dbReference type="SMART" id="SM00278"/>
    </source>
</evidence>
<keyword evidence="10" id="KW-0479">Metal-binding</keyword>
<comment type="similarity">
    <text evidence="25">Belongs to the DNA polymerase type-X family.</text>
</comment>
<evidence type="ECO:0000313" key="29">
    <source>
        <dbReference type="Proteomes" id="UP001372834"/>
    </source>
</evidence>
<gene>
    <name evidence="28" type="ORF">RUM43_002987</name>
</gene>
<dbReference type="SUPFAM" id="SSF81301">
    <property type="entry name" value="Nucleotidyltransferase"/>
    <property type="match status" value="1"/>
</dbReference>
<dbReference type="AlphaFoldDB" id="A0AAN8P2T9"/>
<dbReference type="InterPro" id="IPR002054">
    <property type="entry name" value="DNA-dir_DNA_pol_X"/>
</dbReference>
<evidence type="ECO:0000256" key="15">
    <source>
        <dbReference type="ARBA" id="ARBA00023053"/>
    </source>
</evidence>
<dbReference type="SMART" id="SM00278">
    <property type="entry name" value="HhH1"/>
    <property type="match status" value="2"/>
</dbReference>
<dbReference type="EC" id="2.7.7.7" evidence="25"/>
<evidence type="ECO:0000256" key="20">
    <source>
        <dbReference type="ARBA" id="ARBA00044632"/>
    </source>
</evidence>
<dbReference type="Pfam" id="PF14716">
    <property type="entry name" value="HHH_8"/>
    <property type="match status" value="1"/>
</dbReference>
<keyword evidence="11 25" id="KW-0227">DNA damage</keyword>
<comment type="function">
    <text evidence="22">Repair polymerase that plays a key role in base-excision repair. During this process, the damaged base is excised by specific DNA glycosylases, the DNA backbone is nicked at the abasic site by an apurinic/apyrimidic (AP) endonuclease, and POLB removes 5'-deoxyribose-phosphate from the preincised AP site acting as a 5'-deoxyribose-phosphate lyase (5'-dRP lyase); through its DNA polymerase activity, it adds one nucleotide to the 3' end of the arising single-nucleotide gap. Conducts 'gap-filling' DNA synthesis in a stepwise distributive fashion rather than in a processive fashion as for other DNA polymerases. It is also able to cleave sugar-phosphate bonds 3' to an intact AP site, acting as an AP lyase.</text>
</comment>
<dbReference type="Pfam" id="PF10391">
    <property type="entry name" value="DNA_pol_lambd_f"/>
    <property type="match status" value="1"/>
</dbReference>
<dbReference type="InterPro" id="IPR002008">
    <property type="entry name" value="DNA_pol_X_beta-like"/>
</dbReference>
<dbReference type="GO" id="GO:0003887">
    <property type="term" value="F:DNA-directed DNA polymerase activity"/>
    <property type="evidence" value="ECO:0007669"/>
    <property type="project" value="UniProtKB-UniRule"/>
</dbReference>
<dbReference type="Gene3D" id="3.30.210.10">
    <property type="entry name" value="DNA polymerase, thumb domain"/>
    <property type="match status" value="1"/>
</dbReference>
<dbReference type="SMART" id="SM00483">
    <property type="entry name" value="POLXc"/>
    <property type="match status" value="1"/>
</dbReference>
<dbReference type="GO" id="GO:0006303">
    <property type="term" value="P:double-strand break repair via nonhomologous end joining"/>
    <property type="evidence" value="ECO:0007669"/>
    <property type="project" value="TreeGrafter"/>
</dbReference>
<evidence type="ECO:0000256" key="12">
    <source>
        <dbReference type="ARBA" id="ARBA00022842"/>
    </source>
</evidence>
<dbReference type="InterPro" id="IPR018944">
    <property type="entry name" value="DNA_pol_lambd_fingers_domain"/>
</dbReference>
<dbReference type="FunFam" id="1.10.150.110:FF:000005">
    <property type="entry name" value="DNA polymerase POL4"/>
    <property type="match status" value="1"/>
</dbReference>
<keyword evidence="12" id="KW-0460">Magnesium</keyword>
<organism evidence="28 29">
    <name type="scientific">Polyplax serrata</name>
    <name type="common">Common mouse louse</name>
    <dbReference type="NCBI Taxonomy" id="468196"/>
    <lineage>
        <taxon>Eukaryota</taxon>
        <taxon>Metazoa</taxon>
        <taxon>Ecdysozoa</taxon>
        <taxon>Arthropoda</taxon>
        <taxon>Hexapoda</taxon>
        <taxon>Insecta</taxon>
        <taxon>Pterygota</taxon>
        <taxon>Neoptera</taxon>
        <taxon>Paraneoptera</taxon>
        <taxon>Psocodea</taxon>
        <taxon>Troctomorpha</taxon>
        <taxon>Phthiraptera</taxon>
        <taxon>Anoplura</taxon>
        <taxon>Polyplacidae</taxon>
        <taxon>Polyplax</taxon>
    </lineage>
</organism>
<feature type="domain" description="Helix-hairpin-helix DNA-binding motif class 1" evidence="26">
    <location>
        <begin position="59"/>
        <end position="78"/>
    </location>
</feature>
<evidence type="ECO:0000259" key="27">
    <source>
        <dbReference type="SMART" id="SM00483"/>
    </source>
</evidence>
<keyword evidence="6" id="KW-0237">DNA synthesis</keyword>
<evidence type="ECO:0000256" key="7">
    <source>
        <dbReference type="ARBA" id="ARBA00022679"/>
    </source>
</evidence>
<dbReference type="InterPro" id="IPR028207">
    <property type="entry name" value="DNA_pol_B_palm_palm"/>
</dbReference>
<evidence type="ECO:0000256" key="4">
    <source>
        <dbReference type="ARBA" id="ARBA00022481"/>
    </source>
</evidence>
<dbReference type="PANTHER" id="PTHR11276">
    <property type="entry name" value="DNA POLYMERASE TYPE-X FAMILY MEMBER"/>
    <property type="match status" value="1"/>
</dbReference>
<dbReference type="Proteomes" id="UP001372834">
    <property type="component" value="Unassembled WGS sequence"/>
</dbReference>
<dbReference type="FunFam" id="3.30.210.10:FF:000002">
    <property type="entry name" value="DNA polymerase"/>
    <property type="match status" value="1"/>
</dbReference>
<dbReference type="GO" id="GO:0005737">
    <property type="term" value="C:cytoplasm"/>
    <property type="evidence" value="ECO:0007669"/>
    <property type="project" value="UniProtKB-SubCell"/>
</dbReference>
<dbReference type="Gene3D" id="1.10.150.20">
    <property type="entry name" value="5' to 3' exonuclease, C-terminal subdomain"/>
    <property type="match status" value="1"/>
</dbReference>
<evidence type="ECO:0000256" key="23">
    <source>
        <dbReference type="ARBA" id="ARBA00049244"/>
    </source>
</evidence>
<dbReference type="EMBL" id="JAWJWE010000036">
    <property type="protein sequence ID" value="KAK6629170.1"/>
    <property type="molecule type" value="Genomic_DNA"/>
</dbReference>
<sequence>MGKRKHEENDDNPNKEISDMLYELAEYEKNVTGNVHKYNAYRQAGKSLANYPKKISSGKEAKKLPGVGQKIADKIDEYLQTGKLKKLEEIRKNEKYQAILLLTRVSGIGPAKAKELVDLGIRSLEDLEKHKDKLTHHQKIGLKYFHDFELRIPRKEISEIEKVIRDEITGIDGEYIVTICGSYRRGKQSSGDIDCLVSHPNYTSNESKKNKVKHESMLKKLVKRLEEIDLLIDTIALGGTKYMGVCKMKNKKTARRLDMRLTPHDQYFCSILYFTGSDLFNKNMRTHALQQGYTLNEYSLRPIGETGVPGNPVPLTSERDIFEYINYEYREPHERDA</sequence>
<dbReference type="GO" id="GO:0005634">
    <property type="term" value="C:nucleus"/>
    <property type="evidence" value="ECO:0007669"/>
    <property type="project" value="UniProtKB-SubCell"/>
</dbReference>
<evidence type="ECO:0000256" key="1">
    <source>
        <dbReference type="ARBA" id="ARBA00001946"/>
    </source>
</evidence>
<dbReference type="CDD" id="cd00141">
    <property type="entry name" value="NT_POLXc"/>
    <property type="match status" value="1"/>
</dbReference>
<evidence type="ECO:0000256" key="17">
    <source>
        <dbReference type="ARBA" id="ARBA00023204"/>
    </source>
</evidence>
<evidence type="ECO:0000256" key="14">
    <source>
        <dbReference type="ARBA" id="ARBA00022932"/>
    </source>
</evidence>
<evidence type="ECO:0000256" key="3">
    <source>
        <dbReference type="ARBA" id="ARBA00004496"/>
    </source>
</evidence>
<evidence type="ECO:0000256" key="16">
    <source>
        <dbReference type="ARBA" id="ARBA00023125"/>
    </source>
</evidence>
<evidence type="ECO:0000256" key="11">
    <source>
        <dbReference type="ARBA" id="ARBA00022763"/>
    </source>
</evidence>
<evidence type="ECO:0000256" key="21">
    <source>
        <dbReference type="ARBA" id="ARBA00044678"/>
    </source>
</evidence>
<dbReference type="GO" id="GO:0003677">
    <property type="term" value="F:DNA binding"/>
    <property type="evidence" value="ECO:0007669"/>
    <property type="project" value="UniProtKB-UniRule"/>
</dbReference>
<keyword evidence="7 25" id="KW-0808">Transferase</keyword>
<dbReference type="PRINTS" id="PR00870">
    <property type="entry name" value="DNAPOLXBETA"/>
</dbReference>
<dbReference type="InterPro" id="IPR010996">
    <property type="entry name" value="HHH_MUS81"/>
</dbReference>
<evidence type="ECO:0000256" key="24">
    <source>
        <dbReference type="PIRSR" id="PIRSR622312-50"/>
    </source>
</evidence>
<dbReference type="PRINTS" id="PR00869">
    <property type="entry name" value="DNAPOLX"/>
</dbReference>
<dbReference type="GO" id="GO:0006284">
    <property type="term" value="P:base-excision repair"/>
    <property type="evidence" value="ECO:0007669"/>
    <property type="project" value="TreeGrafter"/>
</dbReference>
<keyword evidence="19 25" id="KW-0539">Nucleus</keyword>
<comment type="cofactor">
    <cofactor evidence="1">
        <name>Mg(2+)</name>
        <dbReference type="ChEBI" id="CHEBI:18420"/>
    </cofactor>
</comment>
<dbReference type="InterPro" id="IPR043519">
    <property type="entry name" value="NT_sf"/>
</dbReference>
<comment type="subcellular location">
    <subcellularLocation>
        <location evidence="3">Cytoplasm</location>
    </subcellularLocation>
    <subcellularLocation>
        <location evidence="2 25">Nucleus</location>
    </subcellularLocation>
</comment>
<feature type="domain" description="Helix-hairpin-helix DNA-binding motif class 1" evidence="26">
    <location>
        <begin position="100"/>
        <end position="119"/>
    </location>
</feature>
<evidence type="ECO:0000256" key="5">
    <source>
        <dbReference type="ARBA" id="ARBA00022490"/>
    </source>
</evidence>
<dbReference type="InterPro" id="IPR003583">
    <property type="entry name" value="Hlx-hairpin-Hlx_DNA-bd_motif"/>
</dbReference>
<dbReference type="GO" id="GO:0046872">
    <property type="term" value="F:metal ion binding"/>
    <property type="evidence" value="ECO:0007669"/>
    <property type="project" value="UniProtKB-UniRule"/>
</dbReference>
<keyword evidence="4" id="KW-0488">Methylation</keyword>
<evidence type="ECO:0000256" key="9">
    <source>
        <dbReference type="ARBA" id="ARBA00022705"/>
    </source>
</evidence>
<comment type="caution">
    <text evidence="28">The sequence shown here is derived from an EMBL/GenBank/DDBJ whole genome shotgun (WGS) entry which is preliminary data.</text>
</comment>
<feature type="active site" description="Nucleophile; Schiff-base intermediate with DNA; for 5'-dRP lyase activity" evidence="24">
    <location>
        <position position="74"/>
    </location>
</feature>
<keyword evidence="5" id="KW-0963">Cytoplasm</keyword>
<evidence type="ECO:0000256" key="25">
    <source>
        <dbReference type="RuleBase" id="RU366014"/>
    </source>
</evidence>
<dbReference type="InterPro" id="IPR022312">
    <property type="entry name" value="DNA_pol_X"/>
</dbReference>
<evidence type="ECO:0000313" key="28">
    <source>
        <dbReference type="EMBL" id="KAK6629170.1"/>
    </source>
</evidence>
<evidence type="ECO:0000256" key="8">
    <source>
        <dbReference type="ARBA" id="ARBA00022695"/>
    </source>
</evidence>
<dbReference type="InterPro" id="IPR029398">
    <property type="entry name" value="PolB_thumb"/>
</dbReference>
<evidence type="ECO:0000256" key="19">
    <source>
        <dbReference type="ARBA" id="ARBA00023242"/>
    </source>
</evidence>
<dbReference type="InterPro" id="IPR037160">
    <property type="entry name" value="DNA_Pol_thumb_sf"/>
</dbReference>
<keyword evidence="18" id="KW-0456">Lyase</keyword>